<dbReference type="RefSeq" id="XP_020055488.1">
    <property type="nucleotide sequence ID" value="XM_020197500.1"/>
</dbReference>
<dbReference type="OrthoDB" id="4456725at2759"/>
<dbReference type="Proteomes" id="UP000184546">
    <property type="component" value="Unassembled WGS sequence"/>
</dbReference>
<keyword evidence="3" id="KW-1185">Reference proteome</keyword>
<dbReference type="AlphaFoldDB" id="A0A1L9WSP5"/>
<dbReference type="Pfam" id="PF11160">
    <property type="entry name" value="Hva1_TUDOR"/>
    <property type="match status" value="1"/>
</dbReference>
<dbReference type="EMBL" id="KV878978">
    <property type="protein sequence ID" value="OJJ99148.1"/>
    <property type="molecule type" value="Genomic_DNA"/>
</dbReference>
<name>A0A1L9WSP5_ASPA1</name>
<proteinExistence type="predicted"/>
<feature type="domain" description="Hypervirulence associated protein TUDOR" evidence="1">
    <location>
        <begin position="285"/>
        <end position="349"/>
    </location>
</feature>
<reference evidence="3" key="1">
    <citation type="journal article" date="2017" name="Genome Biol.">
        <title>Comparative genomics reveals high biological diversity and specific adaptations in the industrially and medically important fungal genus Aspergillus.</title>
        <authorList>
            <person name="de Vries R.P."/>
            <person name="Riley R."/>
            <person name="Wiebenga A."/>
            <person name="Aguilar-Osorio G."/>
            <person name="Amillis S."/>
            <person name="Uchima C.A."/>
            <person name="Anderluh G."/>
            <person name="Asadollahi M."/>
            <person name="Askin M."/>
            <person name="Barry K."/>
            <person name="Battaglia E."/>
            <person name="Bayram O."/>
            <person name="Benocci T."/>
            <person name="Braus-Stromeyer S.A."/>
            <person name="Caldana C."/>
            <person name="Canovas D."/>
            <person name="Cerqueira G.C."/>
            <person name="Chen F."/>
            <person name="Chen W."/>
            <person name="Choi C."/>
            <person name="Clum A."/>
            <person name="Dos Santos R.A."/>
            <person name="Damasio A.R."/>
            <person name="Diallinas G."/>
            <person name="Emri T."/>
            <person name="Fekete E."/>
            <person name="Flipphi M."/>
            <person name="Freyberg S."/>
            <person name="Gallo A."/>
            <person name="Gournas C."/>
            <person name="Habgood R."/>
            <person name="Hainaut M."/>
            <person name="Harispe M.L."/>
            <person name="Henrissat B."/>
            <person name="Hilden K.S."/>
            <person name="Hope R."/>
            <person name="Hossain A."/>
            <person name="Karabika E."/>
            <person name="Karaffa L."/>
            <person name="Karanyi Z."/>
            <person name="Krasevec N."/>
            <person name="Kuo A."/>
            <person name="Kusch H."/>
            <person name="LaButti K."/>
            <person name="Lagendijk E.L."/>
            <person name="Lapidus A."/>
            <person name="Levasseur A."/>
            <person name="Lindquist E."/>
            <person name="Lipzen A."/>
            <person name="Logrieco A.F."/>
            <person name="MacCabe A."/>
            <person name="Maekelae M.R."/>
            <person name="Malavazi I."/>
            <person name="Melin P."/>
            <person name="Meyer V."/>
            <person name="Mielnichuk N."/>
            <person name="Miskei M."/>
            <person name="Molnar A.P."/>
            <person name="Mule G."/>
            <person name="Ngan C.Y."/>
            <person name="Orejas M."/>
            <person name="Orosz E."/>
            <person name="Ouedraogo J.P."/>
            <person name="Overkamp K.M."/>
            <person name="Park H.-S."/>
            <person name="Perrone G."/>
            <person name="Piumi F."/>
            <person name="Punt P.J."/>
            <person name="Ram A.F."/>
            <person name="Ramon A."/>
            <person name="Rauscher S."/>
            <person name="Record E."/>
            <person name="Riano-Pachon D.M."/>
            <person name="Robert V."/>
            <person name="Roehrig J."/>
            <person name="Ruller R."/>
            <person name="Salamov A."/>
            <person name="Salih N.S."/>
            <person name="Samson R.A."/>
            <person name="Sandor E."/>
            <person name="Sanguinetti M."/>
            <person name="Schuetze T."/>
            <person name="Sepcic K."/>
            <person name="Shelest E."/>
            <person name="Sherlock G."/>
            <person name="Sophianopoulou V."/>
            <person name="Squina F.M."/>
            <person name="Sun H."/>
            <person name="Susca A."/>
            <person name="Todd R.B."/>
            <person name="Tsang A."/>
            <person name="Unkles S.E."/>
            <person name="van de Wiele N."/>
            <person name="van Rossen-Uffink D."/>
            <person name="Oliveira J.V."/>
            <person name="Vesth T.C."/>
            <person name="Visser J."/>
            <person name="Yu J.-H."/>
            <person name="Zhou M."/>
            <person name="Andersen M.R."/>
            <person name="Archer D.B."/>
            <person name="Baker S.E."/>
            <person name="Benoit I."/>
            <person name="Brakhage A.A."/>
            <person name="Braus G.H."/>
            <person name="Fischer R."/>
            <person name="Frisvad J.C."/>
            <person name="Goldman G.H."/>
            <person name="Houbraken J."/>
            <person name="Oakley B."/>
            <person name="Pocsi I."/>
            <person name="Scazzocchio C."/>
            <person name="Seiboth B."/>
            <person name="vanKuyk P.A."/>
            <person name="Wortman J."/>
            <person name="Dyer P.S."/>
            <person name="Grigoriev I.V."/>
        </authorList>
    </citation>
    <scope>NUCLEOTIDE SEQUENCE [LARGE SCALE GENOMIC DNA]</scope>
    <source>
        <strain evidence="3">ATCC 16872 / CBS 172.66 / WB 5094</strain>
    </source>
</reference>
<dbReference type="GeneID" id="30971314"/>
<evidence type="ECO:0000313" key="3">
    <source>
        <dbReference type="Proteomes" id="UP000184546"/>
    </source>
</evidence>
<evidence type="ECO:0000313" key="2">
    <source>
        <dbReference type="EMBL" id="OJJ99148.1"/>
    </source>
</evidence>
<organism evidence="2 3">
    <name type="scientific">Aspergillus aculeatus (strain ATCC 16872 / CBS 172.66 / WB 5094)</name>
    <dbReference type="NCBI Taxonomy" id="690307"/>
    <lineage>
        <taxon>Eukaryota</taxon>
        <taxon>Fungi</taxon>
        <taxon>Dikarya</taxon>
        <taxon>Ascomycota</taxon>
        <taxon>Pezizomycotina</taxon>
        <taxon>Eurotiomycetes</taxon>
        <taxon>Eurotiomycetidae</taxon>
        <taxon>Eurotiales</taxon>
        <taxon>Aspergillaceae</taxon>
        <taxon>Aspergillus</taxon>
        <taxon>Aspergillus subgen. Circumdati</taxon>
    </lineage>
</organism>
<gene>
    <name evidence="2" type="ORF">ASPACDRAFT_1856726</name>
</gene>
<accession>A0A1L9WSP5</accession>
<protein>
    <recommendedName>
        <fullName evidence="1">Hypervirulence associated protein TUDOR domain-containing protein</fullName>
    </recommendedName>
</protein>
<evidence type="ECO:0000259" key="1">
    <source>
        <dbReference type="Pfam" id="PF11160"/>
    </source>
</evidence>
<sequence>MLPGLPLDCVRVRHLKSTPDYWDNEKIRAMIEESIERPPRDADCIPQAEATTKIWTAILLDALNVPPSVKNPKPDQDPQRLDVDICQVRSTYWESLNEGPLAVTLTRARPKDALDRNTPAVPFLQVFCMGGTEPPTLNEARALADRWVPRQNRWEIREAGGAFILAKGHRMSIFQWRPECSDCDPDELTLFPWYGGDTDHGYRCLWHDHEEVEQLLKTLRRRIQDCPIASHSSPSLTLLVSEELRDWPELCKFLIFLLKHPIREFNLLFNNFYTEEIKMPQYSNGQAIRYKPVGGPNSNTSESVGTIKSVLTEPGVQADRNVDASEENPRYEVENQNTGKLTSIYEKNILGSA</sequence>
<dbReference type="InterPro" id="IPR021331">
    <property type="entry name" value="Hva1_TUDOR"/>
</dbReference>
<dbReference type="VEuPathDB" id="FungiDB:ASPACDRAFT_1856726"/>